<comment type="caution">
    <text evidence="1">The sequence shown here is derived from an EMBL/GenBank/DDBJ whole genome shotgun (WGS) entry which is preliminary data.</text>
</comment>
<name>A0A7Y9FK40_9SPHN</name>
<sequence length="39" mass="4090">MTFSEFMQNYGGPASVFLTVILVLIGIAGGDETDGDLPL</sequence>
<proteinExistence type="predicted"/>
<organism evidence="1 2">
    <name type="scientific">Sphingomonas melonis</name>
    <dbReference type="NCBI Taxonomy" id="152682"/>
    <lineage>
        <taxon>Bacteria</taxon>
        <taxon>Pseudomonadati</taxon>
        <taxon>Pseudomonadota</taxon>
        <taxon>Alphaproteobacteria</taxon>
        <taxon>Sphingomonadales</taxon>
        <taxon>Sphingomonadaceae</taxon>
        <taxon>Sphingomonas</taxon>
    </lineage>
</organism>
<evidence type="ECO:0000313" key="2">
    <source>
        <dbReference type="Proteomes" id="UP000517753"/>
    </source>
</evidence>
<dbReference type="Proteomes" id="UP000517753">
    <property type="component" value="Unassembled WGS sequence"/>
</dbReference>
<accession>A0A7Y9FK40</accession>
<evidence type="ECO:0000313" key="1">
    <source>
        <dbReference type="EMBL" id="NYD88796.1"/>
    </source>
</evidence>
<protein>
    <submittedName>
        <fullName evidence="1">Uncharacterized protein</fullName>
    </submittedName>
</protein>
<gene>
    <name evidence="1" type="ORF">HD841_000565</name>
</gene>
<keyword evidence="2" id="KW-1185">Reference proteome</keyword>
<reference evidence="1 2" key="1">
    <citation type="submission" date="2020-08" db="EMBL/GenBank/DDBJ databases">
        <title>The Agave Microbiome: Exploring the role of microbial communities in plant adaptations to desert environments.</title>
        <authorList>
            <person name="Partida-Martinez L.P."/>
        </authorList>
    </citation>
    <scope>NUCLEOTIDE SEQUENCE [LARGE SCALE GENOMIC DNA]</scope>
    <source>
        <strain evidence="1 2">AS2.3</strain>
    </source>
</reference>
<dbReference type="AlphaFoldDB" id="A0A7Y9FK40"/>
<dbReference type="EMBL" id="JACCBY010000001">
    <property type="protein sequence ID" value="NYD88796.1"/>
    <property type="molecule type" value="Genomic_DNA"/>
</dbReference>